<keyword evidence="3" id="KW-0597">Phosphoprotein</keyword>
<dbReference type="InterPro" id="IPR003594">
    <property type="entry name" value="HATPase_dom"/>
</dbReference>
<dbReference type="RefSeq" id="WP_216325777.1">
    <property type="nucleotide sequence ID" value="NZ_JAHKRT010000007.1"/>
</dbReference>
<evidence type="ECO:0000256" key="3">
    <source>
        <dbReference type="ARBA" id="ARBA00022553"/>
    </source>
</evidence>
<dbReference type="PANTHER" id="PTHR41523:SF8">
    <property type="entry name" value="ETHYLENE RESPONSE SENSOR PROTEIN"/>
    <property type="match status" value="1"/>
</dbReference>
<comment type="caution">
    <text evidence="9">The sequence shown here is derived from an EMBL/GenBank/DDBJ whole genome shotgun (WGS) entry which is preliminary data.</text>
</comment>
<evidence type="ECO:0000256" key="6">
    <source>
        <dbReference type="ARBA" id="ARBA00022777"/>
    </source>
</evidence>
<evidence type="ECO:0000313" key="10">
    <source>
        <dbReference type="Proteomes" id="UP000776276"/>
    </source>
</evidence>
<evidence type="ECO:0000259" key="8">
    <source>
        <dbReference type="Pfam" id="PF13581"/>
    </source>
</evidence>
<keyword evidence="5" id="KW-0547">Nucleotide-binding</keyword>
<evidence type="ECO:0000313" key="9">
    <source>
        <dbReference type="EMBL" id="MBU3078831.1"/>
    </source>
</evidence>
<keyword evidence="4" id="KW-0808">Transferase</keyword>
<organism evidence="9 10">
    <name type="scientific">Sphingomonas quercus</name>
    <dbReference type="NCBI Taxonomy" id="2842451"/>
    <lineage>
        <taxon>Bacteria</taxon>
        <taxon>Pseudomonadati</taxon>
        <taxon>Pseudomonadota</taxon>
        <taxon>Alphaproteobacteria</taxon>
        <taxon>Sphingomonadales</taxon>
        <taxon>Sphingomonadaceae</taxon>
        <taxon>Sphingomonas</taxon>
    </lineage>
</organism>
<comment type="catalytic activity">
    <reaction evidence="1">
        <text>ATP + protein L-histidine = ADP + protein N-phospho-L-histidine.</text>
        <dbReference type="EC" id="2.7.13.3"/>
    </reaction>
</comment>
<dbReference type="CDD" id="cd16936">
    <property type="entry name" value="HATPase_RsbW-like"/>
    <property type="match status" value="1"/>
</dbReference>
<proteinExistence type="predicted"/>
<evidence type="ECO:0000256" key="5">
    <source>
        <dbReference type="ARBA" id="ARBA00022741"/>
    </source>
</evidence>
<dbReference type="GO" id="GO:0005524">
    <property type="term" value="F:ATP binding"/>
    <property type="evidence" value="ECO:0007669"/>
    <property type="project" value="UniProtKB-KW"/>
</dbReference>
<evidence type="ECO:0000256" key="2">
    <source>
        <dbReference type="ARBA" id="ARBA00012438"/>
    </source>
</evidence>
<dbReference type="Pfam" id="PF13581">
    <property type="entry name" value="HATPase_c_2"/>
    <property type="match status" value="1"/>
</dbReference>
<feature type="domain" description="Histidine kinase/HSP90-like ATPase" evidence="8">
    <location>
        <begin position="100"/>
        <end position="187"/>
    </location>
</feature>
<accession>A0ABS6BN74</accession>
<dbReference type="Proteomes" id="UP000776276">
    <property type="component" value="Unassembled WGS sequence"/>
</dbReference>
<protein>
    <recommendedName>
        <fullName evidence="2">histidine kinase</fullName>
        <ecNumber evidence="2">2.7.13.3</ecNumber>
    </recommendedName>
</protein>
<name>A0ABS6BN74_9SPHN</name>
<dbReference type="EC" id="2.7.13.3" evidence="2"/>
<evidence type="ECO:0000256" key="1">
    <source>
        <dbReference type="ARBA" id="ARBA00000085"/>
    </source>
</evidence>
<dbReference type="PANTHER" id="PTHR41523">
    <property type="entry name" value="TWO-COMPONENT SYSTEM SENSOR PROTEIN"/>
    <property type="match status" value="1"/>
</dbReference>
<keyword evidence="10" id="KW-1185">Reference proteome</keyword>
<keyword evidence="7 9" id="KW-0067">ATP-binding</keyword>
<sequence length="222" mass="23200">MSEGMQISSRRECGPLALMLVEEIGHRVINEFAEAISTLSLAARTAPSSAERASIERAALGLSGHAELHRALLPPTSAHPVSLPGYLARICQSFSATVLARRGVRLLLRSDEVQLASGEAWRVALIVMELVRNAARHAQLKPGGLITVDLTLADGGLTCSVCDSGQASPAARPGRGRHLVQSLAAELGGHATWRLGPAGSQARVDLPLATPICGQLSSGPSE</sequence>
<reference evidence="9 10" key="1">
    <citation type="submission" date="2021-06" db="EMBL/GenBank/DDBJ databases">
        <title>Sphingomonas sp. XMGL2, whole genome shotgun sequencing project.</title>
        <authorList>
            <person name="Zhao G."/>
            <person name="Shen L."/>
        </authorList>
    </citation>
    <scope>NUCLEOTIDE SEQUENCE [LARGE SCALE GENOMIC DNA]</scope>
    <source>
        <strain evidence="9 10">XMGL2</strain>
    </source>
</reference>
<dbReference type="EMBL" id="JAHKRT010000007">
    <property type="protein sequence ID" value="MBU3078831.1"/>
    <property type="molecule type" value="Genomic_DNA"/>
</dbReference>
<evidence type="ECO:0000256" key="4">
    <source>
        <dbReference type="ARBA" id="ARBA00022679"/>
    </source>
</evidence>
<gene>
    <name evidence="9" type="ORF">KOF26_13230</name>
</gene>
<keyword evidence="6" id="KW-0418">Kinase</keyword>
<evidence type="ECO:0000256" key="7">
    <source>
        <dbReference type="ARBA" id="ARBA00022840"/>
    </source>
</evidence>